<accession>A0A1M6MGP8</accession>
<keyword evidence="2" id="KW-1185">Reference proteome</keyword>
<dbReference type="GO" id="GO:0016874">
    <property type="term" value="F:ligase activity"/>
    <property type="evidence" value="ECO:0007669"/>
    <property type="project" value="UniProtKB-KW"/>
</dbReference>
<dbReference type="Gene3D" id="3.40.50.12780">
    <property type="entry name" value="N-terminal domain of ligase-like"/>
    <property type="match status" value="1"/>
</dbReference>
<dbReference type="InterPro" id="IPR042099">
    <property type="entry name" value="ANL_N_sf"/>
</dbReference>
<name>A0A1M6MGP8_9FLAO</name>
<organism evidence="1 2">
    <name type="scientific">Arenibacter nanhaiticus</name>
    <dbReference type="NCBI Taxonomy" id="558155"/>
    <lineage>
        <taxon>Bacteria</taxon>
        <taxon>Pseudomonadati</taxon>
        <taxon>Bacteroidota</taxon>
        <taxon>Flavobacteriia</taxon>
        <taxon>Flavobacteriales</taxon>
        <taxon>Flavobacteriaceae</taxon>
        <taxon>Arenibacter</taxon>
    </lineage>
</organism>
<keyword evidence="1" id="KW-0436">Ligase</keyword>
<dbReference type="SUPFAM" id="SSF56801">
    <property type="entry name" value="Acetyl-CoA synthetase-like"/>
    <property type="match status" value="1"/>
</dbReference>
<sequence>MHILSMAIGSTIRRIGFWTIDTIKGGNIRRHYQEVSEIMQNPFSERAVDKRNRLLEELLDHSIRTVPFYSKYEQVNFTRLPIIGKDLVQNNFDSFKSNKFRTKELCKVSTSGSTGIPFLLFINQDKRSRNIADTLYFFNNVGYNIGDRLYYLRLWNGEQKSELKRLLQNIVKVNISKMTDGFVNDLLNELRRDNSPKCIIAIASSLETLCKYIDRNNLKNLDINIKSIIANSEALNDYTKKSIEKYFNAPIVSRYSNEEQGIIAQQKTDDNKYFHINWASYIVEIFHMDKDIPVKAGEVGRIIVTDLFNYSMPLIRYDTGDIGVMELIDNERVLTCVEGRKMDLIYNTAGDLISSYCVYPVMDKYNHLIKQYQFIQIGKKEYLIKLNIHKEFIYSEKLIKNFKAMLGTNAEISIEYVNEIPELSSGKRKKVMNTNSQIDT</sequence>
<dbReference type="InterPro" id="IPR053158">
    <property type="entry name" value="CapK_Type1_Caps_Biosynth"/>
</dbReference>
<dbReference type="EMBL" id="FQYX01000041">
    <property type="protein sequence ID" value="SHJ82503.1"/>
    <property type="molecule type" value="Genomic_DNA"/>
</dbReference>
<evidence type="ECO:0000313" key="1">
    <source>
        <dbReference type="EMBL" id="SHJ82503.1"/>
    </source>
</evidence>
<evidence type="ECO:0000313" key="2">
    <source>
        <dbReference type="Proteomes" id="UP000184231"/>
    </source>
</evidence>
<dbReference type="AlphaFoldDB" id="A0A1M6MGP8"/>
<dbReference type="Proteomes" id="UP000184231">
    <property type="component" value="Unassembled WGS sequence"/>
</dbReference>
<proteinExistence type="predicted"/>
<protein>
    <submittedName>
        <fullName evidence="1">Phenylacetate-CoA ligase</fullName>
    </submittedName>
</protein>
<reference evidence="1 2" key="1">
    <citation type="submission" date="2016-11" db="EMBL/GenBank/DDBJ databases">
        <authorList>
            <person name="Jaros S."/>
            <person name="Januszkiewicz K."/>
            <person name="Wedrychowicz H."/>
        </authorList>
    </citation>
    <scope>NUCLEOTIDE SEQUENCE [LARGE SCALE GENOMIC DNA]</scope>
    <source>
        <strain evidence="1 2">CGMCC 1.8863</strain>
    </source>
</reference>
<dbReference type="PANTHER" id="PTHR36932:SF1">
    <property type="entry name" value="CAPSULAR POLYSACCHARIDE BIOSYNTHESIS PROTEIN"/>
    <property type="match status" value="1"/>
</dbReference>
<dbReference type="PANTHER" id="PTHR36932">
    <property type="entry name" value="CAPSULAR POLYSACCHARIDE BIOSYNTHESIS PROTEIN"/>
    <property type="match status" value="1"/>
</dbReference>
<dbReference type="STRING" id="558155.SAMN04487911_14116"/>
<gene>
    <name evidence="1" type="ORF">SAMN04487911_14116</name>
</gene>